<proteinExistence type="predicted"/>
<reference evidence="1 2" key="1">
    <citation type="journal article" date="2012" name="Proc. Natl. Acad. Sci. U.S.A.">
        <title>Comparative genomics of Ceriporiopsis subvermispora and Phanerochaete chrysosporium provide insight into selective ligninolysis.</title>
        <authorList>
            <person name="Fernandez-Fueyo E."/>
            <person name="Ruiz-Duenas F.J."/>
            <person name="Ferreira P."/>
            <person name="Floudas D."/>
            <person name="Hibbett D.S."/>
            <person name="Canessa P."/>
            <person name="Larrondo L.F."/>
            <person name="James T.Y."/>
            <person name="Seelenfreund D."/>
            <person name="Lobos S."/>
            <person name="Polanco R."/>
            <person name="Tello M."/>
            <person name="Honda Y."/>
            <person name="Watanabe T."/>
            <person name="Watanabe T."/>
            <person name="Ryu J.S."/>
            <person name="Kubicek C.P."/>
            <person name="Schmoll M."/>
            <person name="Gaskell J."/>
            <person name="Hammel K.E."/>
            <person name="St John F.J."/>
            <person name="Vanden Wymelenberg A."/>
            <person name="Sabat G."/>
            <person name="Splinter BonDurant S."/>
            <person name="Syed K."/>
            <person name="Yadav J.S."/>
            <person name="Doddapaneni H."/>
            <person name="Subramanian V."/>
            <person name="Lavin J.L."/>
            <person name="Oguiza J.A."/>
            <person name="Perez G."/>
            <person name="Pisabarro A.G."/>
            <person name="Ramirez L."/>
            <person name="Santoyo F."/>
            <person name="Master E."/>
            <person name="Coutinho P.M."/>
            <person name="Henrissat B."/>
            <person name="Lombard V."/>
            <person name="Magnuson J.K."/>
            <person name="Kuees U."/>
            <person name="Hori C."/>
            <person name="Igarashi K."/>
            <person name="Samejima M."/>
            <person name="Held B.W."/>
            <person name="Barry K.W."/>
            <person name="LaButti K.M."/>
            <person name="Lapidus A."/>
            <person name="Lindquist E.A."/>
            <person name="Lucas S.M."/>
            <person name="Riley R."/>
            <person name="Salamov A.A."/>
            <person name="Hoffmeister D."/>
            <person name="Schwenk D."/>
            <person name="Hadar Y."/>
            <person name="Yarden O."/>
            <person name="de Vries R.P."/>
            <person name="Wiebenga A."/>
            <person name="Stenlid J."/>
            <person name="Eastwood D."/>
            <person name="Grigoriev I.V."/>
            <person name="Berka R.M."/>
            <person name="Blanchette R.A."/>
            <person name="Kersten P."/>
            <person name="Martinez A.T."/>
            <person name="Vicuna R."/>
            <person name="Cullen D."/>
        </authorList>
    </citation>
    <scope>NUCLEOTIDE SEQUENCE [LARGE SCALE GENOMIC DNA]</scope>
    <source>
        <strain evidence="1 2">B</strain>
    </source>
</reference>
<evidence type="ECO:0000313" key="2">
    <source>
        <dbReference type="Proteomes" id="UP000016930"/>
    </source>
</evidence>
<dbReference type="Proteomes" id="UP000016930">
    <property type="component" value="Unassembled WGS sequence"/>
</dbReference>
<dbReference type="EMBL" id="KB445813">
    <property type="protein sequence ID" value="EMD32109.1"/>
    <property type="molecule type" value="Genomic_DNA"/>
</dbReference>
<organism evidence="1 2">
    <name type="scientific">Ceriporiopsis subvermispora (strain B)</name>
    <name type="common">White-rot fungus</name>
    <name type="synonym">Gelatoporia subvermispora</name>
    <dbReference type="NCBI Taxonomy" id="914234"/>
    <lineage>
        <taxon>Eukaryota</taxon>
        <taxon>Fungi</taxon>
        <taxon>Dikarya</taxon>
        <taxon>Basidiomycota</taxon>
        <taxon>Agaricomycotina</taxon>
        <taxon>Agaricomycetes</taxon>
        <taxon>Polyporales</taxon>
        <taxon>Gelatoporiaceae</taxon>
        <taxon>Gelatoporia</taxon>
    </lineage>
</organism>
<gene>
    <name evidence="1" type="ORF">CERSUDRAFT_59087</name>
</gene>
<dbReference type="InterPro" id="IPR043502">
    <property type="entry name" value="DNA/RNA_pol_sf"/>
</dbReference>
<sequence length="163" mass="17653">MWAASAAPAAAWHVGADVSPSDDNPGDEIFAGLSDISTPTPPYSRLTDPFHADRVRAILQAVRIGPDLTSDERRHVIDLLSEFADCFALSVSEVFPVPGAVHKLHIPPGTSFGHRVHQRPLTPPQRDFLHRKIDELLAAGVIEACTPDQVKCVSPMTLAQKAH</sequence>
<evidence type="ECO:0000313" key="1">
    <source>
        <dbReference type="EMBL" id="EMD32109.1"/>
    </source>
</evidence>
<dbReference type="SUPFAM" id="SSF56672">
    <property type="entry name" value="DNA/RNA polymerases"/>
    <property type="match status" value="1"/>
</dbReference>
<dbReference type="AlphaFoldDB" id="M2P9I8"/>
<keyword evidence="2" id="KW-1185">Reference proteome</keyword>
<dbReference type="OrthoDB" id="3363652at2759"/>
<protein>
    <submittedName>
        <fullName evidence="1">Uncharacterized protein</fullName>
    </submittedName>
</protein>
<dbReference type="HOGENOM" id="CLU_119163_0_1_1"/>
<feature type="non-terminal residue" evidence="1">
    <location>
        <position position="163"/>
    </location>
</feature>
<accession>M2P9I8</accession>
<name>M2P9I8_CERS8</name>
<dbReference type="Gene3D" id="3.10.10.10">
    <property type="entry name" value="HIV Type 1 Reverse Transcriptase, subunit A, domain 1"/>
    <property type="match status" value="1"/>
</dbReference>